<keyword evidence="2" id="KW-1133">Transmembrane helix</keyword>
<keyword evidence="4" id="KW-1185">Reference proteome</keyword>
<dbReference type="EMBL" id="SMKX01000050">
    <property type="protein sequence ID" value="TDD58561.1"/>
    <property type="molecule type" value="Genomic_DNA"/>
</dbReference>
<accession>A0A4R4ZIM2</accession>
<evidence type="ECO:0000313" key="3">
    <source>
        <dbReference type="EMBL" id="TDD58561.1"/>
    </source>
</evidence>
<sequence length="464" mass="50175">MSNDIERMLAAAADDTDQPLHTDIDDILTRGRRSVRNSRITIAATAALTTLAILGGVSVWTKSLSTGTEPAGPTGITITKDGLAIDRETGETAAPPPPVSPVSDAEAISRCAPSDKQELEFGNGRNTWDTAGPIDNRWQVLLKSGDQNLLYAVFMAPDRSVVASCTMESPDQHIRSDRLSTRTLDGAKEPQVVSAQRMIPVPGVTRVLIGTDTGATREALVGRDGYFTLGYAGNHDQGPSFRRIRGYDATGKRVYEWKYVPPTQPASKPIPAGIKIITVPPITPKVVFLKDPQTGKPLMPVPVSPESDDRIRTRCRTIDEANPPGPAQEQRNRDAGLITPSWKVVLKTGTGTDFTALLVAPRKNVVAWCHMYDKTSYDYARSTVPATGNFGIQHHWGQVPAGVAQIIVDLPTGPVRALISNGYFIWGLTGGNDDFKTVRIRGFDANGTKVYDAKHDVDSDLSGR</sequence>
<evidence type="ECO:0000256" key="1">
    <source>
        <dbReference type="SAM" id="MobiDB-lite"/>
    </source>
</evidence>
<gene>
    <name evidence="3" type="ORF">E1263_18780</name>
</gene>
<feature type="region of interest" description="Disordered" evidence="1">
    <location>
        <begin position="88"/>
        <end position="108"/>
    </location>
</feature>
<evidence type="ECO:0000256" key="2">
    <source>
        <dbReference type="SAM" id="Phobius"/>
    </source>
</evidence>
<keyword evidence="2" id="KW-0812">Transmembrane</keyword>
<feature type="transmembrane region" description="Helical" evidence="2">
    <location>
        <begin position="40"/>
        <end position="60"/>
    </location>
</feature>
<dbReference type="RefSeq" id="WP_132169079.1">
    <property type="nucleotide sequence ID" value="NZ_SMKX01000050.1"/>
</dbReference>
<dbReference type="Proteomes" id="UP000295124">
    <property type="component" value="Unassembled WGS sequence"/>
</dbReference>
<comment type="caution">
    <text evidence="3">The sequence shown here is derived from an EMBL/GenBank/DDBJ whole genome shotgun (WGS) entry which is preliminary data.</text>
</comment>
<dbReference type="OrthoDB" id="3803964at2"/>
<organism evidence="3 4">
    <name type="scientific">Kribbella antibiotica</name>
    <dbReference type="NCBI Taxonomy" id="190195"/>
    <lineage>
        <taxon>Bacteria</taxon>
        <taxon>Bacillati</taxon>
        <taxon>Actinomycetota</taxon>
        <taxon>Actinomycetes</taxon>
        <taxon>Propionibacteriales</taxon>
        <taxon>Kribbellaceae</taxon>
        <taxon>Kribbella</taxon>
    </lineage>
</organism>
<proteinExistence type="predicted"/>
<protein>
    <submittedName>
        <fullName evidence="3">Uncharacterized protein</fullName>
    </submittedName>
</protein>
<reference evidence="3 4" key="1">
    <citation type="submission" date="2019-03" db="EMBL/GenBank/DDBJ databases">
        <title>Draft genome sequences of novel Actinobacteria.</title>
        <authorList>
            <person name="Sahin N."/>
            <person name="Ay H."/>
            <person name="Saygin H."/>
        </authorList>
    </citation>
    <scope>NUCLEOTIDE SEQUENCE [LARGE SCALE GENOMIC DNA]</scope>
    <source>
        <strain evidence="3 4">JCM 13523</strain>
    </source>
</reference>
<name>A0A4R4ZIM2_9ACTN</name>
<evidence type="ECO:0000313" key="4">
    <source>
        <dbReference type="Proteomes" id="UP000295124"/>
    </source>
</evidence>
<keyword evidence="2" id="KW-0472">Membrane</keyword>
<dbReference type="AlphaFoldDB" id="A0A4R4ZIM2"/>